<dbReference type="AlphaFoldDB" id="A0A133PS35"/>
<evidence type="ECO:0000259" key="3">
    <source>
        <dbReference type="Pfam" id="PF10145"/>
    </source>
</evidence>
<keyword evidence="2" id="KW-0472">Membrane</keyword>
<feature type="domain" description="Phage tail tape measure protein" evidence="3">
    <location>
        <begin position="123"/>
        <end position="307"/>
    </location>
</feature>
<dbReference type="Pfam" id="PF10145">
    <property type="entry name" value="PhageMin_Tail"/>
    <property type="match status" value="1"/>
</dbReference>
<feature type="transmembrane region" description="Helical" evidence="2">
    <location>
        <begin position="445"/>
        <end position="470"/>
    </location>
</feature>
<feature type="transmembrane region" description="Helical" evidence="2">
    <location>
        <begin position="476"/>
        <end position="495"/>
    </location>
</feature>
<evidence type="ECO:0000256" key="2">
    <source>
        <dbReference type="SAM" id="Phobius"/>
    </source>
</evidence>
<proteinExistence type="predicted"/>
<evidence type="ECO:0000256" key="1">
    <source>
        <dbReference type="ARBA" id="ARBA00022612"/>
    </source>
</evidence>
<name>A0A133PS35_9FIRM</name>
<accession>A0A133PS35</accession>
<comment type="caution">
    <text evidence="4">The sequence shown here is derived from an EMBL/GenBank/DDBJ whole genome shotgun (WGS) entry which is preliminary data.</text>
</comment>
<dbReference type="NCBIfam" id="TIGR01760">
    <property type="entry name" value="tape_meas_TP901"/>
    <property type="match status" value="1"/>
</dbReference>
<reference evidence="4 5" key="1">
    <citation type="submission" date="2016-01" db="EMBL/GenBank/DDBJ databases">
        <authorList>
            <person name="Oliw E.H."/>
        </authorList>
    </citation>
    <scope>NUCLEOTIDE SEQUENCE [LARGE SCALE GENOMIC DNA]</scope>
    <source>
        <strain evidence="4 5">CMW7756A</strain>
    </source>
</reference>
<dbReference type="Proteomes" id="UP000070174">
    <property type="component" value="Unassembled WGS sequence"/>
</dbReference>
<keyword evidence="2" id="KW-1133">Transmembrane helix</keyword>
<keyword evidence="2" id="KW-0812">Transmembrane</keyword>
<feature type="transmembrane region" description="Helical" evidence="2">
    <location>
        <begin position="414"/>
        <end position="438"/>
    </location>
</feature>
<dbReference type="PANTHER" id="PTHR37813:SF1">
    <property type="entry name" value="FELS-2 PROPHAGE PROTEIN"/>
    <property type="match status" value="1"/>
</dbReference>
<dbReference type="InterPro" id="IPR010090">
    <property type="entry name" value="Phage_tape_meas"/>
</dbReference>
<gene>
    <name evidence="4" type="ORF">HMPREF3229_00164</name>
</gene>
<sequence>MADARELIFKIDTTGASKAAEDIQEVNRSMDGAKSKFMGLEGMLKTTGASLQSFGGKMKGFGNQISDKGKEITKFGKSLTKLTAPLAVMGGIGFKKFMELDKGIRQVSTLANKEILPVSQIGKEVRSISDSSGIAQTEVASAMYDALSSGVDSSKVVEFTKSATKLTKAGFTDMPTVIDATTTALNAYGDRAFEVSKIHDIFVKTQDKGKITVDELGKNIGRVIPMAAAAGVNLDQLGASYSILTAKGQNSRIATTNLNAMIAELSKTGSTADKVLRSKTGKSFQELTKSGTNLGEVLGILDTNAKATGLNLSDMFGQMSAGQAALTLLSDGTEGYTKMLKEMQNSDGSVDTNYEKMLGPLEQWNKAKEQMTNSLIDVGGAIAPFVIQVAEGIAKLVERFGNLDPQMQSSIAQWGLLLVVAGPVISVFGTVISVIGGVISVGGTLIGLVGSLVGGLGGIVSIGGSVVGAIGSFLGALGPVGWAIMAVVGFGAFLISNWQTIKSEAAALGGGIKGYLLATLKVTGSGFTSMAGKALGALSSIKQKWNEVKEFFKNPIKGIVSIVQKGATALGNMSGGGGAKTKGSKVPSHATGLDYVPYDNYLANLHEGEIILTKSAANAYRELGGNRSTVPNNIYNNSVNNAQTNVNNNYVNNMPPNISNNTVSNAPNINIHVYGGPKDSPMDIARDVRAEVENIFRDLRLQRA</sequence>
<keyword evidence="1" id="KW-1188">Viral release from host cell</keyword>
<protein>
    <submittedName>
        <fullName evidence="4">Phage tail tape measure protein, TP901 family</fullName>
    </submittedName>
</protein>
<dbReference type="PANTHER" id="PTHR37813">
    <property type="entry name" value="FELS-2 PROPHAGE PROTEIN"/>
    <property type="match status" value="1"/>
</dbReference>
<dbReference type="EMBL" id="LRQE01000004">
    <property type="protein sequence ID" value="KXA31636.1"/>
    <property type="molecule type" value="Genomic_DNA"/>
</dbReference>
<evidence type="ECO:0000313" key="5">
    <source>
        <dbReference type="Proteomes" id="UP000070174"/>
    </source>
</evidence>
<dbReference type="RefSeq" id="WP_060799509.1">
    <property type="nucleotide sequence ID" value="NZ_KQ957086.1"/>
</dbReference>
<evidence type="ECO:0000313" key="4">
    <source>
        <dbReference type="EMBL" id="KXA31636.1"/>
    </source>
</evidence>
<organism evidence="4">
    <name type="scientific">Peptoniphilus harei</name>
    <dbReference type="NCBI Taxonomy" id="54005"/>
    <lineage>
        <taxon>Bacteria</taxon>
        <taxon>Bacillati</taxon>
        <taxon>Bacillota</taxon>
        <taxon>Tissierellia</taxon>
        <taxon>Tissierellales</taxon>
        <taxon>Peptoniphilaceae</taxon>
        <taxon>Peptoniphilus</taxon>
    </lineage>
</organism>
<dbReference type="PATRIC" id="fig|54005.3.peg.163"/>